<evidence type="ECO:0000313" key="1">
    <source>
        <dbReference type="EMBL" id="KAF2999896.1"/>
    </source>
</evidence>
<comment type="caution">
    <text evidence="1">The sequence shown here is derived from an EMBL/GenBank/DDBJ whole genome shotgun (WGS) entry which is preliminary data.</text>
</comment>
<dbReference type="OrthoDB" id="5365129at2759"/>
<dbReference type="Proteomes" id="UP000801428">
    <property type="component" value="Unassembled WGS sequence"/>
</dbReference>
<protein>
    <submittedName>
        <fullName evidence="1">Uncharacterized protein</fullName>
    </submittedName>
</protein>
<sequence>MTALINAIGLFGTGLTTIGFIQGNVPGTADPLGATVRIKVGLKELGDDGTSLGGSINNIYAFNEHNGYADETGGCDTGSGGVCDVIVDQSSESEAGRRASYISISNNDDATCIAWTTAKQFDESFGGAWTGDIGKSCGQSWYASVEPAGRYKADGDGPDESTGDEYVPACTWLDADHTNEIESAALKFDTGAYGESVQDAIDNGEGCTFTLWGSDNGPIAGQPGARKRSSKDRPTWMHVQLIMSNYTSHTAADLCNSATSWGPDFVGVDGMFCDMGSKVMTPLCATESVDGCVVIDEQARTFTRRISVAKRAADVAHKSYKKVHHWGL</sequence>
<organism evidence="1 2">
    <name type="scientific">Curvularia kusanoi</name>
    <name type="common">Cochliobolus kusanoi</name>
    <dbReference type="NCBI Taxonomy" id="90978"/>
    <lineage>
        <taxon>Eukaryota</taxon>
        <taxon>Fungi</taxon>
        <taxon>Dikarya</taxon>
        <taxon>Ascomycota</taxon>
        <taxon>Pezizomycotina</taxon>
        <taxon>Dothideomycetes</taxon>
        <taxon>Pleosporomycetidae</taxon>
        <taxon>Pleosporales</taxon>
        <taxon>Pleosporineae</taxon>
        <taxon>Pleosporaceae</taxon>
        <taxon>Curvularia</taxon>
    </lineage>
</organism>
<name>A0A9P4TBH7_CURKU</name>
<accession>A0A9P4TBH7</accession>
<evidence type="ECO:0000313" key="2">
    <source>
        <dbReference type="Proteomes" id="UP000801428"/>
    </source>
</evidence>
<dbReference type="AlphaFoldDB" id="A0A9P4TBH7"/>
<gene>
    <name evidence="1" type="ORF">E8E13_008461</name>
</gene>
<reference evidence="1" key="1">
    <citation type="submission" date="2019-04" db="EMBL/GenBank/DDBJ databases">
        <title>Sequencing of skin fungus with MAO and IRED activity.</title>
        <authorList>
            <person name="Marsaioli A.J."/>
            <person name="Bonatto J.M.C."/>
            <person name="Reis Junior O."/>
        </authorList>
    </citation>
    <scope>NUCLEOTIDE SEQUENCE</scope>
    <source>
        <strain evidence="1">30M1</strain>
    </source>
</reference>
<keyword evidence="2" id="KW-1185">Reference proteome</keyword>
<proteinExistence type="predicted"/>
<dbReference type="EMBL" id="SWKU01000016">
    <property type="protein sequence ID" value="KAF2999896.1"/>
    <property type="molecule type" value="Genomic_DNA"/>
</dbReference>